<protein>
    <submittedName>
        <fullName evidence="2">Phytase</fullName>
    </submittedName>
</protein>
<evidence type="ECO:0000259" key="1">
    <source>
        <dbReference type="PROSITE" id="PS51662"/>
    </source>
</evidence>
<dbReference type="RefSeq" id="WP_267219692.1">
    <property type="nucleotide sequence ID" value="NZ_JAPCWC010000004.1"/>
</dbReference>
<name>A0ABV6S826_9SPHN</name>
<evidence type="ECO:0000313" key="2">
    <source>
        <dbReference type="EMBL" id="MFC0684248.1"/>
    </source>
</evidence>
<accession>A0ABV6S826</accession>
<sequence length="371" mass="37925">MKAALTHIASVVKLGSGALLPALVLSTILGGCATTATAPAIRLPAIDVPAAGETTPVGTANVDAADDPAIWRNAANPAASLILGTDKKAGLYVYGLDGKVRDFAAAGALNNVDLREVRRGGVTTILVGASDRTDRAEPRIALFALDGASGKLTPLGAETFLPAGHAPAEAYGFCMGSALASGELARAYVVLKDGSVAESRLIEREGRIAADYVRLVKFATQSEGCVVDDAGKVLFVAEEDVGIWKVPLAGDRLVPEAFAKVGAADGLVADVEGLAVAREDGGRAWLVASSQGDSAYALFDLGTGKPAGRFRIDGGALGGTSDTDGIEVALGDFGPAYPEGLMMAQDGDNAPHAQNFKLLSWRAIRSALALD</sequence>
<dbReference type="SUPFAM" id="SSF50956">
    <property type="entry name" value="Thermostable phytase (3-phytase)"/>
    <property type="match status" value="1"/>
</dbReference>
<dbReference type="InterPro" id="IPR011042">
    <property type="entry name" value="6-blade_b-propeller_TolB-like"/>
</dbReference>
<dbReference type="InterPro" id="IPR003431">
    <property type="entry name" value="B-propeller_Phytase"/>
</dbReference>
<gene>
    <name evidence="2" type="ORF">ACFFF8_06555</name>
</gene>
<proteinExistence type="predicted"/>
<reference evidence="2 3" key="1">
    <citation type="submission" date="2024-09" db="EMBL/GenBank/DDBJ databases">
        <authorList>
            <person name="Sun Q."/>
            <person name="Mori K."/>
        </authorList>
    </citation>
    <scope>NUCLEOTIDE SEQUENCE [LARGE SCALE GENOMIC DNA]</scope>
    <source>
        <strain evidence="2 3">CICC 11035S</strain>
    </source>
</reference>
<comment type="caution">
    <text evidence="2">The sequence shown here is derived from an EMBL/GenBank/DDBJ whole genome shotgun (WGS) entry which is preliminary data.</text>
</comment>
<dbReference type="Pfam" id="PF02333">
    <property type="entry name" value="Phytase"/>
    <property type="match status" value="1"/>
</dbReference>
<dbReference type="PROSITE" id="PS51257">
    <property type="entry name" value="PROKAR_LIPOPROTEIN"/>
    <property type="match status" value="1"/>
</dbReference>
<dbReference type="Gene3D" id="2.120.10.30">
    <property type="entry name" value="TolB, C-terminal domain"/>
    <property type="match status" value="1"/>
</dbReference>
<dbReference type="EMBL" id="JBHLTM010000027">
    <property type="protein sequence ID" value="MFC0684248.1"/>
    <property type="molecule type" value="Genomic_DNA"/>
</dbReference>
<dbReference type="PROSITE" id="PS51662">
    <property type="entry name" value="BP_PHYTASE"/>
    <property type="match status" value="1"/>
</dbReference>
<evidence type="ECO:0000313" key="3">
    <source>
        <dbReference type="Proteomes" id="UP001589858"/>
    </source>
</evidence>
<dbReference type="Proteomes" id="UP001589858">
    <property type="component" value="Unassembled WGS sequence"/>
</dbReference>
<feature type="domain" description="BPP" evidence="1">
    <location>
        <begin position="38"/>
        <end position="368"/>
    </location>
</feature>
<keyword evidence="3" id="KW-1185">Reference proteome</keyword>
<organism evidence="2 3">
    <name type="scientific">Novosphingobium clariflavum</name>
    <dbReference type="NCBI Taxonomy" id="2029884"/>
    <lineage>
        <taxon>Bacteria</taxon>
        <taxon>Pseudomonadati</taxon>
        <taxon>Pseudomonadota</taxon>
        <taxon>Alphaproteobacteria</taxon>
        <taxon>Sphingomonadales</taxon>
        <taxon>Sphingomonadaceae</taxon>
        <taxon>Novosphingobium</taxon>
    </lineage>
</organism>